<dbReference type="RefSeq" id="WP_149495195.1">
    <property type="nucleotide sequence ID" value="NZ_JASZZN010000001.1"/>
</dbReference>
<dbReference type="EMBL" id="JASZZN010000001">
    <property type="protein sequence ID" value="MDM4013908.1"/>
    <property type="molecule type" value="Genomic_DNA"/>
</dbReference>
<feature type="domain" description="AAA+ ATPase" evidence="2">
    <location>
        <begin position="125"/>
        <end position="259"/>
    </location>
</feature>
<proteinExistence type="inferred from homology"/>
<dbReference type="InterPro" id="IPR027417">
    <property type="entry name" value="P-loop_NTPase"/>
</dbReference>
<evidence type="ECO:0000259" key="2">
    <source>
        <dbReference type="SMART" id="SM00382"/>
    </source>
</evidence>
<dbReference type="Pfam" id="PF00437">
    <property type="entry name" value="T2SSE"/>
    <property type="match status" value="1"/>
</dbReference>
<evidence type="ECO:0000256" key="1">
    <source>
        <dbReference type="ARBA" id="ARBA00006611"/>
    </source>
</evidence>
<comment type="similarity">
    <text evidence="1">Belongs to the GSP E family.</text>
</comment>
<protein>
    <submittedName>
        <fullName evidence="3">PilT/PilU family type 4a pilus ATPase</fullName>
    </submittedName>
</protein>
<dbReference type="CDD" id="cd01131">
    <property type="entry name" value="PilT"/>
    <property type="match status" value="1"/>
</dbReference>
<gene>
    <name evidence="3" type="ORF">QTN89_00605</name>
</gene>
<evidence type="ECO:0000313" key="4">
    <source>
        <dbReference type="Proteomes" id="UP001239462"/>
    </source>
</evidence>
<dbReference type="PANTHER" id="PTHR30486:SF16">
    <property type="entry name" value="TWITCHING MOTILITY PROTEIN PILT"/>
    <property type="match status" value="1"/>
</dbReference>
<keyword evidence="4" id="KW-1185">Reference proteome</keyword>
<dbReference type="SUPFAM" id="SSF52540">
    <property type="entry name" value="P-loop containing nucleoside triphosphate hydrolases"/>
    <property type="match status" value="1"/>
</dbReference>
<dbReference type="InterPro" id="IPR050921">
    <property type="entry name" value="T4SS_GSP_E_ATPase"/>
</dbReference>
<evidence type="ECO:0000313" key="3">
    <source>
        <dbReference type="EMBL" id="MDM4013908.1"/>
    </source>
</evidence>
<organism evidence="3 4">
    <name type="scientific">Roseiconus lacunae</name>
    <dbReference type="NCBI Taxonomy" id="2605694"/>
    <lineage>
        <taxon>Bacteria</taxon>
        <taxon>Pseudomonadati</taxon>
        <taxon>Planctomycetota</taxon>
        <taxon>Planctomycetia</taxon>
        <taxon>Pirellulales</taxon>
        <taxon>Pirellulaceae</taxon>
        <taxon>Roseiconus</taxon>
    </lineage>
</organism>
<comment type="caution">
    <text evidence="3">The sequence shown here is derived from an EMBL/GenBank/DDBJ whole genome shotgun (WGS) entry which is preliminary data.</text>
</comment>
<accession>A0ABT7PBN7</accession>
<dbReference type="PANTHER" id="PTHR30486">
    <property type="entry name" value="TWITCHING MOTILITY PROTEIN PILT"/>
    <property type="match status" value="1"/>
</dbReference>
<dbReference type="NCBIfam" id="TIGR01420">
    <property type="entry name" value="pilT_fam"/>
    <property type="match status" value="1"/>
</dbReference>
<dbReference type="Gene3D" id="3.30.450.90">
    <property type="match status" value="1"/>
</dbReference>
<reference evidence="3 4" key="1">
    <citation type="submission" date="2023-06" db="EMBL/GenBank/DDBJ databases">
        <title>Roseiconus lacunae JC819 isolated from Gulf of Mannar region, Tamil Nadu.</title>
        <authorList>
            <person name="Pk S."/>
            <person name="Ch S."/>
            <person name="Ch V.R."/>
        </authorList>
    </citation>
    <scope>NUCLEOTIDE SEQUENCE [LARGE SCALE GENOMIC DNA]</scope>
    <source>
        <strain evidence="3 4">JC819</strain>
    </source>
</reference>
<name>A0ABT7PBN7_9BACT</name>
<dbReference type="InterPro" id="IPR001482">
    <property type="entry name" value="T2SS/T4SS_dom"/>
</dbReference>
<dbReference type="Gene3D" id="3.40.50.300">
    <property type="entry name" value="P-loop containing nucleotide triphosphate hydrolases"/>
    <property type="match status" value="1"/>
</dbReference>
<sequence length="384" mass="41478">MSSASELLKELLTHCVKTGASDLHLSPGQPPFYRADGRLNRELAWPVLSGDDVLQLACVLAGSDLEGWSQGAIDGATSEAGGRFRFNLYRKQKETAIAIRRLDEHIRPLVELGLPDSLYELSDLKDGLVIVAGPTGSGKSTTLATLIDRINRDHQAHIITIEDPIEYLHPSQKSLVNQRQIGIDSESFNDALVASLRQDPDVILVGEIREIETIRTAITAAETGHLVFATVHAPDCVGVIERITSVFPADEQSGVRRQLALVLKAVIAQHLLVADGAKVEADEKAGSRQVARRVLASEIMRVNSAIGNLIASGKSAQILSSIESGASAGMRTLDQNLAELMLAGMISERTATAYAQNPQIVQDRLMRLKRGGGRIGLMRAEGHR</sequence>
<dbReference type="InterPro" id="IPR006321">
    <property type="entry name" value="PilT/PilU"/>
</dbReference>
<dbReference type="SMART" id="SM00382">
    <property type="entry name" value="AAA"/>
    <property type="match status" value="1"/>
</dbReference>
<dbReference type="Proteomes" id="UP001239462">
    <property type="component" value="Unassembled WGS sequence"/>
</dbReference>
<dbReference type="InterPro" id="IPR003593">
    <property type="entry name" value="AAA+_ATPase"/>
</dbReference>